<feature type="compositionally biased region" description="Basic and acidic residues" evidence="1">
    <location>
        <begin position="194"/>
        <end position="203"/>
    </location>
</feature>
<name>K2NIR4_TRYCR</name>
<feature type="region of interest" description="Disordered" evidence="1">
    <location>
        <begin position="96"/>
        <end position="307"/>
    </location>
</feature>
<gene>
    <name evidence="3" type="ORF">MOQ_002211</name>
</gene>
<feature type="compositionally biased region" description="Basic and acidic residues" evidence="1">
    <location>
        <begin position="274"/>
        <end position="299"/>
    </location>
</feature>
<feature type="compositionally biased region" description="Basic and acidic residues" evidence="1">
    <location>
        <begin position="166"/>
        <end position="184"/>
    </location>
</feature>
<sequence>MAMMMTGRVLLVCALCVLWCGLSGISADDTYATDGSAGDYSLLRWRAQLRRECAEEVSRRTGGSANTFAVEECVRHWLENLHAVVDGHRRWGRQPSAVAAAAADDDDSTEDGRNAVSSAEDMPGTGAGSPDGLKVKSSVSPEPGQADTTPGGEENVPKTSVSLGMPKEKSREPSKEKVKEEKPTVENGGNESTDYDHDGKKVDNTGGGNPNEDREKKKGDTLQVEQITKTTKNEVKNGLEEKKIQTDEEKRKEELENVEEDVEDTVHSVNGQEQDNKGEGQKEGDTGDNKNGKELKWGGDTDGASSVAPATLQLASFVNITVPQNLEKKNNAGDTGGKRDTGRSQMQEAAVSSQAENLSAELCTEGEDASDTENLGEKKTQPAVAGNEQKTVGAKTHPEAIAAEKEAHNREEVRREEDIVKETPNKNPNERQTAGKDNAYTEAENTMQEKETEVEKIQETKAAAEEKEEPTGKKTLAAKRPKVNGSATTADSDSSTAVSHTTSPLLLLLVVACAAAAVVVAA</sequence>
<proteinExistence type="predicted"/>
<dbReference type="Proteomes" id="UP000007350">
    <property type="component" value="Unassembled WGS sequence"/>
</dbReference>
<evidence type="ECO:0000313" key="4">
    <source>
        <dbReference type="Proteomes" id="UP000007350"/>
    </source>
</evidence>
<feature type="signal peptide" evidence="2">
    <location>
        <begin position="1"/>
        <end position="27"/>
    </location>
</feature>
<dbReference type="AlphaFoldDB" id="K2NIR4"/>
<comment type="caution">
    <text evidence="3">The sequence shown here is derived from an EMBL/GenBank/DDBJ whole genome shotgun (WGS) entry which is preliminary data.</text>
</comment>
<accession>K2NIR4</accession>
<feature type="compositionally biased region" description="Basic and acidic residues" evidence="1">
    <location>
        <begin position="447"/>
        <end position="472"/>
    </location>
</feature>
<feature type="compositionally biased region" description="Basic and acidic residues" evidence="1">
    <location>
        <begin position="326"/>
        <end position="342"/>
    </location>
</feature>
<feature type="compositionally biased region" description="Basic and acidic residues" evidence="1">
    <location>
        <begin position="211"/>
        <end position="220"/>
    </location>
</feature>
<feature type="compositionally biased region" description="Low complexity" evidence="1">
    <location>
        <begin position="486"/>
        <end position="501"/>
    </location>
</feature>
<feature type="compositionally biased region" description="Polar residues" evidence="1">
    <location>
        <begin position="343"/>
        <end position="357"/>
    </location>
</feature>
<reference evidence="3 4" key="1">
    <citation type="journal article" date="2012" name="BMC Genomics">
        <title>Comparative genomic analysis of human infective Trypanosoma cruzi lineages with the bat-restricted subspecies T. cruzi marinkellei.</title>
        <authorList>
            <person name="Franzen O."/>
            <person name="Talavera-Lopez C."/>
            <person name="Ochaya S."/>
            <person name="Butler C.E."/>
            <person name="Messenger L.A."/>
            <person name="Lewis M.D."/>
            <person name="Llewellyn M.S."/>
            <person name="Marinkelle C.J."/>
            <person name="Tyler K.M."/>
            <person name="Miles M.A."/>
            <person name="Andersson B."/>
        </authorList>
    </citation>
    <scope>NUCLEOTIDE SEQUENCE [LARGE SCALE GENOMIC DNA]</scope>
    <source>
        <strain evidence="3 4">B7</strain>
    </source>
</reference>
<evidence type="ECO:0000313" key="3">
    <source>
        <dbReference type="EMBL" id="EKF37594.1"/>
    </source>
</evidence>
<evidence type="ECO:0000256" key="2">
    <source>
        <dbReference type="SAM" id="SignalP"/>
    </source>
</evidence>
<feature type="chain" id="PRO_5003862164" evidence="2">
    <location>
        <begin position="28"/>
        <end position="522"/>
    </location>
</feature>
<feature type="compositionally biased region" description="Basic and acidic residues" evidence="1">
    <location>
        <begin position="231"/>
        <end position="255"/>
    </location>
</feature>
<dbReference type="EMBL" id="AHKC01008817">
    <property type="protein sequence ID" value="EKF37594.1"/>
    <property type="molecule type" value="Genomic_DNA"/>
</dbReference>
<feature type="compositionally biased region" description="Basic and acidic residues" evidence="1">
    <location>
        <begin position="396"/>
        <end position="424"/>
    </location>
</feature>
<protein>
    <submittedName>
        <fullName evidence="3">Mucin-associated surface protein (MASP), putative</fullName>
    </submittedName>
</protein>
<evidence type="ECO:0000256" key="1">
    <source>
        <dbReference type="SAM" id="MobiDB-lite"/>
    </source>
</evidence>
<dbReference type="OrthoDB" id="10550384at2759"/>
<organism evidence="3 4">
    <name type="scientific">Trypanosoma cruzi marinkellei</name>
    <dbReference type="NCBI Taxonomy" id="85056"/>
    <lineage>
        <taxon>Eukaryota</taxon>
        <taxon>Discoba</taxon>
        <taxon>Euglenozoa</taxon>
        <taxon>Kinetoplastea</taxon>
        <taxon>Metakinetoplastina</taxon>
        <taxon>Trypanosomatida</taxon>
        <taxon>Trypanosomatidae</taxon>
        <taxon>Trypanosoma</taxon>
        <taxon>Schizotrypanum</taxon>
    </lineage>
</organism>
<keyword evidence="2" id="KW-0732">Signal</keyword>
<keyword evidence="4" id="KW-1185">Reference proteome</keyword>
<feature type="region of interest" description="Disordered" evidence="1">
    <location>
        <begin position="320"/>
        <end position="501"/>
    </location>
</feature>